<organism evidence="10 11">
    <name type="scientific">Winogradskyella sediminis</name>
    <dbReference type="NCBI Taxonomy" id="1382466"/>
    <lineage>
        <taxon>Bacteria</taxon>
        <taxon>Pseudomonadati</taxon>
        <taxon>Bacteroidota</taxon>
        <taxon>Flavobacteriia</taxon>
        <taxon>Flavobacteriales</taxon>
        <taxon>Flavobacteriaceae</taxon>
        <taxon>Winogradskyella</taxon>
    </lineage>
</organism>
<dbReference type="SUPFAM" id="SSF55653">
    <property type="entry name" value="Ribosomal protein L9 C-domain"/>
    <property type="match status" value="1"/>
</dbReference>
<keyword evidence="2 7" id="KW-0699">rRNA-binding</keyword>
<evidence type="ECO:0000313" key="10">
    <source>
        <dbReference type="EMBL" id="SDR91706.1"/>
    </source>
</evidence>
<dbReference type="InterPro" id="IPR020070">
    <property type="entry name" value="Ribosomal_bL9_N"/>
</dbReference>
<dbReference type="InterPro" id="IPR036791">
    <property type="entry name" value="Ribosomal_bL9_C_sf"/>
</dbReference>
<dbReference type="AlphaFoldDB" id="A0A1H1MY59"/>
<dbReference type="InterPro" id="IPR009027">
    <property type="entry name" value="Ribosomal_bL9/RNase_H1_N"/>
</dbReference>
<feature type="domain" description="Ribosomal protein L9" evidence="8">
    <location>
        <begin position="1"/>
        <end position="46"/>
    </location>
</feature>
<dbReference type="SUPFAM" id="SSF55658">
    <property type="entry name" value="L9 N-domain-like"/>
    <property type="match status" value="1"/>
</dbReference>
<keyword evidence="11" id="KW-1185">Reference proteome</keyword>
<dbReference type="GO" id="GO:0006412">
    <property type="term" value="P:translation"/>
    <property type="evidence" value="ECO:0007669"/>
    <property type="project" value="UniProtKB-UniRule"/>
</dbReference>
<keyword evidence="4 7" id="KW-0689">Ribosomal protein</keyword>
<dbReference type="InterPro" id="IPR020069">
    <property type="entry name" value="Ribosomal_bL9_C"/>
</dbReference>
<protein>
    <recommendedName>
        <fullName evidence="6 7">Large ribosomal subunit protein bL9</fullName>
    </recommendedName>
</protein>
<dbReference type="GO" id="GO:0005840">
    <property type="term" value="C:ribosome"/>
    <property type="evidence" value="ECO:0007669"/>
    <property type="project" value="UniProtKB-KW"/>
</dbReference>
<dbReference type="Pfam" id="PF03948">
    <property type="entry name" value="Ribosomal_L9_C"/>
    <property type="match status" value="1"/>
</dbReference>
<proteinExistence type="inferred from homology"/>
<accession>A0A1H1MY59</accession>
<evidence type="ECO:0000256" key="4">
    <source>
        <dbReference type="ARBA" id="ARBA00022980"/>
    </source>
</evidence>
<evidence type="ECO:0000259" key="9">
    <source>
        <dbReference type="Pfam" id="PF03948"/>
    </source>
</evidence>
<evidence type="ECO:0000313" key="11">
    <source>
        <dbReference type="Proteomes" id="UP000198963"/>
    </source>
</evidence>
<dbReference type="RefSeq" id="WP_092443852.1">
    <property type="nucleotide sequence ID" value="NZ_LT629774.1"/>
</dbReference>
<dbReference type="EMBL" id="LT629774">
    <property type="protein sequence ID" value="SDR91706.1"/>
    <property type="molecule type" value="Genomic_DNA"/>
</dbReference>
<dbReference type="InterPro" id="IPR036935">
    <property type="entry name" value="Ribosomal_bL9_N_sf"/>
</dbReference>
<sequence>MELILKQDVENLGFKDDIVSVKNGYGRNFLIPQGQAIMATASAKKVLAETLKQRAYKEKTIIADAEKTAEALRSLDIKITAKAGTGATAGDKLFGSITTIDLAAALKNAGHDVEKKFISINGGNIKRLGQYEAAIRLHRSVTVDLTFEVIADA</sequence>
<dbReference type="Gene3D" id="3.10.430.100">
    <property type="entry name" value="Ribosomal protein L9, C-terminal domain"/>
    <property type="match status" value="1"/>
</dbReference>
<dbReference type="GO" id="GO:0019843">
    <property type="term" value="F:rRNA binding"/>
    <property type="evidence" value="ECO:0007669"/>
    <property type="project" value="UniProtKB-UniRule"/>
</dbReference>
<evidence type="ECO:0000256" key="2">
    <source>
        <dbReference type="ARBA" id="ARBA00022730"/>
    </source>
</evidence>
<evidence type="ECO:0000256" key="7">
    <source>
        <dbReference type="HAMAP-Rule" id="MF_00503"/>
    </source>
</evidence>
<dbReference type="GO" id="GO:0003735">
    <property type="term" value="F:structural constituent of ribosome"/>
    <property type="evidence" value="ECO:0007669"/>
    <property type="project" value="InterPro"/>
</dbReference>
<name>A0A1H1MY59_9FLAO</name>
<gene>
    <name evidence="7" type="primary">rplI</name>
    <name evidence="10" type="ORF">SAMN04489797_0458</name>
</gene>
<keyword evidence="3 7" id="KW-0694">RNA-binding</keyword>
<comment type="function">
    <text evidence="7">Binds to the 23S rRNA.</text>
</comment>
<feature type="domain" description="Large ribosomal subunit protein bL9 C-terminal" evidence="9">
    <location>
        <begin position="63"/>
        <end position="150"/>
    </location>
</feature>
<evidence type="ECO:0000259" key="8">
    <source>
        <dbReference type="Pfam" id="PF01281"/>
    </source>
</evidence>
<evidence type="ECO:0000256" key="6">
    <source>
        <dbReference type="ARBA" id="ARBA00035292"/>
    </source>
</evidence>
<comment type="similarity">
    <text evidence="1 7">Belongs to the bacterial ribosomal protein bL9 family.</text>
</comment>
<keyword evidence="5 7" id="KW-0687">Ribonucleoprotein</keyword>
<evidence type="ECO:0000256" key="1">
    <source>
        <dbReference type="ARBA" id="ARBA00010605"/>
    </source>
</evidence>
<dbReference type="PANTHER" id="PTHR21368">
    <property type="entry name" value="50S RIBOSOMAL PROTEIN L9"/>
    <property type="match status" value="1"/>
</dbReference>
<dbReference type="STRING" id="1249933.SAMN04489797_0458"/>
<dbReference type="InterPro" id="IPR020594">
    <property type="entry name" value="Ribosomal_bL9_bac/chp"/>
</dbReference>
<dbReference type="InterPro" id="IPR000244">
    <property type="entry name" value="Ribosomal_bL9"/>
</dbReference>
<dbReference type="GO" id="GO:1990904">
    <property type="term" value="C:ribonucleoprotein complex"/>
    <property type="evidence" value="ECO:0007669"/>
    <property type="project" value="UniProtKB-KW"/>
</dbReference>
<dbReference type="Gene3D" id="3.40.5.10">
    <property type="entry name" value="Ribosomal protein L9, N-terminal domain"/>
    <property type="match status" value="1"/>
</dbReference>
<dbReference type="Proteomes" id="UP000198963">
    <property type="component" value="Chromosome I"/>
</dbReference>
<reference evidence="10 11" key="1">
    <citation type="submission" date="2016-10" db="EMBL/GenBank/DDBJ databases">
        <authorList>
            <person name="Varghese N."/>
            <person name="Submissions S."/>
        </authorList>
    </citation>
    <scope>NUCLEOTIDE SEQUENCE [LARGE SCALE GENOMIC DNA]</scope>
    <source>
        <strain evidence="10 11">RHA_55</strain>
    </source>
</reference>
<evidence type="ECO:0000256" key="5">
    <source>
        <dbReference type="ARBA" id="ARBA00023274"/>
    </source>
</evidence>
<dbReference type="Pfam" id="PF01281">
    <property type="entry name" value="Ribosomal_L9_N"/>
    <property type="match status" value="1"/>
</dbReference>
<evidence type="ECO:0000256" key="3">
    <source>
        <dbReference type="ARBA" id="ARBA00022884"/>
    </source>
</evidence>
<dbReference type="HAMAP" id="MF_00503">
    <property type="entry name" value="Ribosomal_bL9"/>
    <property type="match status" value="1"/>
</dbReference>
<dbReference type="NCBIfam" id="TIGR00158">
    <property type="entry name" value="L9"/>
    <property type="match status" value="1"/>
</dbReference>